<name>A0A3N2PZZ1_SODAK</name>
<accession>A0A3N2PZZ1</accession>
<dbReference type="AlphaFoldDB" id="A0A3N2PZZ1"/>
<dbReference type="RefSeq" id="XP_028467869.1">
    <property type="nucleotide sequence ID" value="XM_028614109.1"/>
</dbReference>
<keyword evidence="3" id="KW-1185">Reference proteome</keyword>
<feature type="region of interest" description="Disordered" evidence="1">
    <location>
        <begin position="200"/>
        <end position="229"/>
    </location>
</feature>
<sequence>MPPFLAHSPETTTTIAWEPVWTKSGAGAQSPLLARFSRKIGDDDRDASVQTQISPPSRRFEKLRQFFVLQIFSHLRLEDQEYELLEHHRSFHSFRLTPWRRSSTFARKFLAFLIGPRVWKAQHQTIGRNSDLGLTSGVLCTLSRLLLQHLACLGLHVLGPYLQGSLSSHDTSDTFVSSQTSRDWASKGQCCDTYSLRNPRPPDDLVHPSSLPRRLPLANTRKSSPVDQTCIEPPPIPSLAAFDSTLCRAPAAAGHIFLEFVSREKFVSSTPFLFIQISSTEKGAWDTGRLLKPDNNNQYAGYYQYLAMQY</sequence>
<proteinExistence type="predicted"/>
<dbReference type="Proteomes" id="UP000272025">
    <property type="component" value="Unassembled WGS sequence"/>
</dbReference>
<reference evidence="2 3" key="1">
    <citation type="journal article" date="2018" name="Mol. Ecol.">
        <title>The obligate alkalophilic soda-lake fungus Sodiomyces alkalinus has shifted to a protein diet.</title>
        <authorList>
            <person name="Grum-Grzhimaylo A.A."/>
            <person name="Falkoski D.L."/>
            <person name="van den Heuvel J."/>
            <person name="Valero-Jimenez C.A."/>
            <person name="Min B."/>
            <person name="Choi I.G."/>
            <person name="Lipzen A."/>
            <person name="Daum C.G."/>
            <person name="Aanen D.K."/>
            <person name="Tsang A."/>
            <person name="Henrissat B."/>
            <person name="Bilanenko E.N."/>
            <person name="de Vries R.P."/>
            <person name="van Kan J.A.L."/>
            <person name="Grigoriev I.V."/>
            <person name="Debets A.J.M."/>
        </authorList>
    </citation>
    <scope>NUCLEOTIDE SEQUENCE [LARGE SCALE GENOMIC DNA]</scope>
    <source>
        <strain evidence="2 3">F11</strain>
    </source>
</reference>
<evidence type="ECO:0000256" key="1">
    <source>
        <dbReference type="SAM" id="MobiDB-lite"/>
    </source>
</evidence>
<evidence type="ECO:0000313" key="3">
    <source>
        <dbReference type="Proteomes" id="UP000272025"/>
    </source>
</evidence>
<protein>
    <submittedName>
        <fullName evidence="2">Uncharacterized protein</fullName>
    </submittedName>
</protein>
<gene>
    <name evidence="2" type="ORF">SODALDRAFT_358487</name>
</gene>
<organism evidence="2 3">
    <name type="scientific">Sodiomyces alkalinus (strain CBS 110278 / VKM F-3762 / F11)</name>
    <name type="common">Alkaliphilic filamentous fungus</name>
    <dbReference type="NCBI Taxonomy" id="1314773"/>
    <lineage>
        <taxon>Eukaryota</taxon>
        <taxon>Fungi</taxon>
        <taxon>Dikarya</taxon>
        <taxon>Ascomycota</taxon>
        <taxon>Pezizomycotina</taxon>
        <taxon>Sordariomycetes</taxon>
        <taxon>Hypocreomycetidae</taxon>
        <taxon>Glomerellales</taxon>
        <taxon>Plectosphaerellaceae</taxon>
        <taxon>Sodiomyces</taxon>
    </lineage>
</organism>
<dbReference type="EMBL" id="ML119053">
    <property type="protein sequence ID" value="ROT40063.1"/>
    <property type="molecule type" value="Genomic_DNA"/>
</dbReference>
<dbReference type="GeneID" id="39582587"/>
<evidence type="ECO:0000313" key="2">
    <source>
        <dbReference type="EMBL" id="ROT40063.1"/>
    </source>
</evidence>